<dbReference type="AlphaFoldDB" id="A0A835Z4Z3"/>
<keyword evidence="4" id="KW-1185">Reference proteome</keyword>
<keyword evidence="1" id="KW-0175">Coiled coil</keyword>
<dbReference type="PROSITE" id="PS50011">
    <property type="entry name" value="PROTEIN_KINASE_DOM"/>
    <property type="match status" value="1"/>
</dbReference>
<feature type="coiled-coil region" evidence="1">
    <location>
        <begin position="711"/>
        <end position="752"/>
    </location>
</feature>
<evidence type="ECO:0000256" key="1">
    <source>
        <dbReference type="SAM" id="Coils"/>
    </source>
</evidence>
<gene>
    <name evidence="3" type="ORF">JKP88DRAFT_260958</name>
</gene>
<dbReference type="Proteomes" id="UP000664859">
    <property type="component" value="Unassembled WGS sequence"/>
</dbReference>
<dbReference type="PROSITE" id="PS51257">
    <property type="entry name" value="PROKAR_LIPOPROTEIN"/>
    <property type="match status" value="1"/>
</dbReference>
<dbReference type="EMBL" id="JAFCMP010000112">
    <property type="protein sequence ID" value="KAG5186224.1"/>
    <property type="molecule type" value="Genomic_DNA"/>
</dbReference>
<dbReference type="Pfam" id="PF00069">
    <property type="entry name" value="Pkinase"/>
    <property type="match status" value="1"/>
</dbReference>
<sequence>MRKRLMKLRLEGLRKVLKAASAYLPSSVLTVGCDLKHKVTLDGGSSYTRTLHFLSDSLAVRKSITPWPLYAERWGVEFCDIALAYSATSTASGLIHVSPNGGEPTLNGGKYLVQLGPLGLQRADIRVASESQLRNAAHGILHGLNALHQAELVHRDLRWPNLACDMESASRFYLLDLEMCARADCKPAMAHPPAHWGPHALVGSLYTAASDLHCMGVMLRQYVNLATSDNARNFLGIVSAHAKDLRESAVELLQHPWISCAGAACTAADMPSTKDPYKCSAYRLQYISALPPAEARELVLRAAAQVQSTKAVAEAPGYVVINMPSRSCRAHCRDIAANLTAQSSDTVSLVQPERNSMIIGQDKIRRLFGPAPATAAPMVSLLPLSRAPGVAEGAMVPVAAGRVPSISLDPDVFHAFNNQRLHQFMENNQRLQEQWAGYIIRIDYRPLQFLVRLPDNQVHEALYFKASADGNTEFITNNHGRGREGLMQEGWHIADADDHNNPIWREFPHADKQKICARIREAALLCTVVGAAAVVMSTREVLAPSFYLFAQLRKGCKPTRDGIVSFIDSMKKMSWQFYVKRFHSSLPFARTGYRSSLPKDSMGDLHNSRWTLVTGCGGVRTPWPAASDFEVPEAIAAGGFGVDNAAMLCCIREAATRHVAHAIKHCSEQQVSEIVVTLGPGTSQQALAVLQRLYTAHGAEVLEKVLGKYAHDAAKEDADRLRAEVAAAKQEVEELQLEHSRHISDLATLRARHQQENNMLSAELQPQQQELTMLRATCSDLSEERYNLWAELKTQCKARGIFIGQYTSETDANSQQAQHNDNHRGQLRKLLKQKQYLREQHDDALYTCNILRNSL</sequence>
<protein>
    <recommendedName>
        <fullName evidence="2">Protein kinase domain-containing protein</fullName>
    </recommendedName>
</protein>
<dbReference type="SUPFAM" id="SSF56112">
    <property type="entry name" value="Protein kinase-like (PK-like)"/>
    <property type="match status" value="1"/>
</dbReference>
<evidence type="ECO:0000259" key="2">
    <source>
        <dbReference type="PROSITE" id="PS50011"/>
    </source>
</evidence>
<evidence type="ECO:0000313" key="3">
    <source>
        <dbReference type="EMBL" id="KAG5186224.1"/>
    </source>
</evidence>
<dbReference type="Gene3D" id="1.10.510.10">
    <property type="entry name" value="Transferase(Phosphotransferase) domain 1"/>
    <property type="match status" value="1"/>
</dbReference>
<dbReference type="GO" id="GO:0004672">
    <property type="term" value="F:protein kinase activity"/>
    <property type="evidence" value="ECO:0007669"/>
    <property type="project" value="InterPro"/>
</dbReference>
<dbReference type="GO" id="GO:0005524">
    <property type="term" value="F:ATP binding"/>
    <property type="evidence" value="ECO:0007669"/>
    <property type="project" value="InterPro"/>
</dbReference>
<organism evidence="3 4">
    <name type="scientific">Tribonema minus</name>
    <dbReference type="NCBI Taxonomy" id="303371"/>
    <lineage>
        <taxon>Eukaryota</taxon>
        <taxon>Sar</taxon>
        <taxon>Stramenopiles</taxon>
        <taxon>Ochrophyta</taxon>
        <taxon>PX clade</taxon>
        <taxon>Xanthophyceae</taxon>
        <taxon>Tribonematales</taxon>
        <taxon>Tribonemataceae</taxon>
        <taxon>Tribonema</taxon>
    </lineage>
</organism>
<proteinExistence type="predicted"/>
<evidence type="ECO:0000313" key="4">
    <source>
        <dbReference type="Proteomes" id="UP000664859"/>
    </source>
</evidence>
<dbReference type="InterPro" id="IPR011009">
    <property type="entry name" value="Kinase-like_dom_sf"/>
</dbReference>
<feature type="domain" description="Protein kinase" evidence="2">
    <location>
        <begin position="1"/>
        <end position="258"/>
    </location>
</feature>
<dbReference type="InterPro" id="IPR000719">
    <property type="entry name" value="Prot_kinase_dom"/>
</dbReference>
<accession>A0A835Z4Z3</accession>
<reference evidence="3" key="1">
    <citation type="submission" date="2021-02" db="EMBL/GenBank/DDBJ databases">
        <title>First Annotated Genome of the Yellow-green Alga Tribonema minus.</title>
        <authorList>
            <person name="Mahan K.M."/>
        </authorList>
    </citation>
    <scope>NUCLEOTIDE SEQUENCE</scope>
    <source>
        <strain evidence="3">UTEX B ZZ1240</strain>
    </source>
</reference>
<comment type="caution">
    <text evidence="3">The sequence shown here is derived from an EMBL/GenBank/DDBJ whole genome shotgun (WGS) entry which is preliminary data.</text>
</comment>
<name>A0A835Z4Z3_9STRA</name>